<name>A0ABV0XKD0_9TELE</name>
<evidence type="ECO:0008006" key="3">
    <source>
        <dbReference type="Google" id="ProtNLM"/>
    </source>
</evidence>
<comment type="caution">
    <text evidence="1">The sequence shown here is derived from an EMBL/GenBank/DDBJ whole genome shotgun (WGS) entry which is preliminary data.</text>
</comment>
<sequence length="110" mass="12540">MICVHCGYNVLLVMCSVVFMSNLPFGAVTHCSSWVSFNHNTFFHKVLEDFSQSWMLGFGRESFCYTALLLNLDIFATFRTQPALGRNFCSFFSYAVSVLAASRTRFCQVF</sequence>
<dbReference type="Proteomes" id="UP001469553">
    <property type="component" value="Unassembled WGS sequence"/>
</dbReference>
<protein>
    <recommendedName>
        <fullName evidence="3">Secreted protein</fullName>
    </recommendedName>
</protein>
<evidence type="ECO:0000313" key="2">
    <source>
        <dbReference type="Proteomes" id="UP001469553"/>
    </source>
</evidence>
<evidence type="ECO:0000313" key="1">
    <source>
        <dbReference type="EMBL" id="MEQ2281907.1"/>
    </source>
</evidence>
<keyword evidence="2" id="KW-1185">Reference proteome</keyword>
<accession>A0ABV0XKD0</accession>
<proteinExistence type="predicted"/>
<organism evidence="1 2">
    <name type="scientific">Ameca splendens</name>
    <dbReference type="NCBI Taxonomy" id="208324"/>
    <lineage>
        <taxon>Eukaryota</taxon>
        <taxon>Metazoa</taxon>
        <taxon>Chordata</taxon>
        <taxon>Craniata</taxon>
        <taxon>Vertebrata</taxon>
        <taxon>Euteleostomi</taxon>
        <taxon>Actinopterygii</taxon>
        <taxon>Neopterygii</taxon>
        <taxon>Teleostei</taxon>
        <taxon>Neoteleostei</taxon>
        <taxon>Acanthomorphata</taxon>
        <taxon>Ovalentaria</taxon>
        <taxon>Atherinomorphae</taxon>
        <taxon>Cyprinodontiformes</taxon>
        <taxon>Goodeidae</taxon>
        <taxon>Ameca</taxon>
    </lineage>
</organism>
<gene>
    <name evidence="1" type="ORF">AMECASPLE_035071</name>
</gene>
<dbReference type="EMBL" id="JAHRIP010005121">
    <property type="protein sequence ID" value="MEQ2281907.1"/>
    <property type="molecule type" value="Genomic_DNA"/>
</dbReference>
<reference evidence="1 2" key="1">
    <citation type="submission" date="2021-06" db="EMBL/GenBank/DDBJ databases">
        <authorList>
            <person name="Palmer J.M."/>
        </authorList>
    </citation>
    <scope>NUCLEOTIDE SEQUENCE [LARGE SCALE GENOMIC DNA]</scope>
    <source>
        <strain evidence="1 2">AS_MEX2019</strain>
        <tissue evidence="1">Muscle</tissue>
    </source>
</reference>